<feature type="domain" description="DUF5900" evidence="2">
    <location>
        <begin position="274"/>
        <end position="372"/>
    </location>
</feature>
<reference evidence="3 4" key="1">
    <citation type="journal article" date="2013" name="Science">
        <title>Pandoraviruses: amoeba viruses with genomes up to 2.5 Mb reaching that of parasitic eukaryotes.</title>
        <authorList>
            <person name="Philippe N."/>
            <person name="Legendre M."/>
            <person name="Doutre G."/>
            <person name="Coute Y."/>
            <person name="Poirot O."/>
            <person name="Lescot M."/>
            <person name="Arslan D."/>
            <person name="Seltzer V."/>
            <person name="Bertaux L."/>
            <person name="Bruley C."/>
            <person name="Garin J."/>
            <person name="Claverie J.M."/>
            <person name="Abergel C."/>
        </authorList>
    </citation>
    <scope>NUCLEOTIDE SEQUENCE [LARGE SCALE GENOMIC DNA]</scope>
</reference>
<evidence type="ECO:0000259" key="2">
    <source>
        <dbReference type="Pfam" id="PF19253"/>
    </source>
</evidence>
<evidence type="ECO:0000313" key="4">
    <source>
        <dbReference type="Proteomes" id="UP000204584"/>
    </source>
</evidence>
<dbReference type="RefSeq" id="YP_009430104.1">
    <property type="nucleotide sequence ID" value="NC_022098.1"/>
</dbReference>
<feature type="region of interest" description="Disordered" evidence="1">
    <location>
        <begin position="388"/>
        <end position="418"/>
    </location>
</feature>
<dbReference type="Pfam" id="PF19253">
    <property type="entry name" value="DUF5900"/>
    <property type="match status" value="1"/>
</dbReference>
<evidence type="ECO:0000313" key="3">
    <source>
        <dbReference type="EMBL" id="ATE82265.1"/>
    </source>
</evidence>
<feature type="region of interest" description="Disordered" evidence="1">
    <location>
        <begin position="1"/>
        <end position="22"/>
    </location>
</feature>
<dbReference type="KEGG" id="vg:34568350"/>
<dbReference type="EMBL" id="KC977571">
    <property type="protein sequence ID" value="ATE82265.1"/>
    <property type="molecule type" value="Genomic_DNA"/>
</dbReference>
<keyword evidence="4" id="KW-1185">Reference proteome</keyword>
<name>A0A291ATW3_9VIRU</name>
<dbReference type="InterPro" id="IPR045419">
    <property type="entry name" value="DUF5900"/>
</dbReference>
<dbReference type="GeneID" id="34568350"/>
<proteinExistence type="predicted"/>
<protein>
    <submittedName>
        <fullName evidence="3">Morn repeat incomplete domain containing protein</fullName>
    </submittedName>
</protein>
<accession>A0A291ATW3</accession>
<sequence length="418" mass="45589">MTPGRRTDEDTQSNQATAATSSEATDLYVDKDLPVADIPVRCRQYLSYRTAMCIVVACIACAIAGCLQTPHTIAEDDSTAYGAAADLQLDGIPRGAVRLYGPLAAPDLDAWRRFKTDAIARHGGRDAFARACDLPLQVDTVPGRTVWTDSESVRLGMWVRPDGARLCGEFVVKAGRAPVLHGYGIVTSADGKTITEGAWAHGILHGMGRMAYPDGRVMVGRWRDGTLAGRAFFLDYDPQGQKARLYQWKHGERLACAAAKPTLLSDCSTVRRIWASGDEAIESWTSGRFVAVERFLVLGLPGWPGFERDVTIRSTNWTVEAHCINHPGPYIGAAYYPADTTSIEFGIMAEYVMSGRSAVGFSPGQQAAFELSVRRAIARRDAVGCAQQKKATCGRPAASAREHRHPAPFRRPDDDRDR</sequence>
<feature type="compositionally biased region" description="Polar residues" evidence="1">
    <location>
        <begin position="12"/>
        <end position="22"/>
    </location>
</feature>
<dbReference type="Proteomes" id="UP000204584">
    <property type="component" value="Segment"/>
</dbReference>
<organism evidence="3 4">
    <name type="scientific">Pandoravirus salinus</name>
    <dbReference type="NCBI Taxonomy" id="1349410"/>
    <lineage>
        <taxon>Viruses</taxon>
        <taxon>Pandoravirus</taxon>
    </lineage>
</organism>
<evidence type="ECO:0000256" key="1">
    <source>
        <dbReference type="SAM" id="MobiDB-lite"/>
    </source>
</evidence>
<dbReference type="Gene3D" id="2.20.110.10">
    <property type="entry name" value="Histone H3 K4-specific methyltransferase SET7/9 N-terminal domain"/>
    <property type="match status" value="1"/>
</dbReference>
<dbReference type="SUPFAM" id="SSF82185">
    <property type="entry name" value="Histone H3 K4-specific methyltransferase SET7/9 N-terminal domain"/>
    <property type="match status" value="1"/>
</dbReference>
<gene>
    <name evidence="3" type="ORF">psal_cds_998</name>
</gene>